<evidence type="ECO:0000256" key="1">
    <source>
        <dbReference type="ARBA" id="ARBA00006484"/>
    </source>
</evidence>
<dbReference type="PRINTS" id="PR00080">
    <property type="entry name" value="SDRFAMILY"/>
</dbReference>
<dbReference type="InterPro" id="IPR036291">
    <property type="entry name" value="NAD(P)-bd_dom_sf"/>
</dbReference>
<proteinExistence type="inferred from homology"/>
<keyword evidence="4" id="KW-1185">Reference proteome</keyword>
<evidence type="ECO:0000313" key="3">
    <source>
        <dbReference type="EMBL" id="MER7178983.1"/>
    </source>
</evidence>
<evidence type="ECO:0000313" key="4">
    <source>
        <dbReference type="Proteomes" id="UP001474181"/>
    </source>
</evidence>
<dbReference type="GO" id="GO:0016491">
    <property type="term" value="F:oxidoreductase activity"/>
    <property type="evidence" value="ECO:0007669"/>
    <property type="project" value="UniProtKB-KW"/>
</dbReference>
<dbReference type="PANTHER" id="PTHR43639">
    <property type="entry name" value="OXIDOREDUCTASE, SHORT-CHAIN DEHYDROGENASE/REDUCTASE FAMILY (AFU_ORTHOLOGUE AFUA_5G02870)"/>
    <property type="match status" value="1"/>
</dbReference>
<dbReference type="PANTHER" id="PTHR43639:SF1">
    <property type="entry name" value="SHORT-CHAIN DEHYDROGENASE_REDUCTASE FAMILY PROTEIN"/>
    <property type="match status" value="1"/>
</dbReference>
<protein>
    <submittedName>
        <fullName evidence="3">SDR family oxidoreductase</fullName>
        <ecNumber evidence="3">1.-.-.-</ecNumber>
    </submittedName>
</protein>
<name>A0ABV1WQ42_9ACTN</name>
<gene>
    <name evidence="3" type="ORF">ABT404_05785</name>
</gene>
<dbReference type="Gene3D" id="3.40.50.720">
    <property type="entry name" value="NAD(P)-binding Rossmann-like Domain"/>
    <property type="match status" value="1"/>
</dbReference>
<accession>A0ABV1WQ42</accession>
<comment type="similarity">
    <text evidence="1">Belongs to the short-chain dehydrogenases/reductases (SDR) family.</text>
</comment>
<comment type="caution">
    <text evidence="3">The sequence shown here is derived from an EMBL/GenBank/DDBJ whole genome shotgun (WGS) entry which is preliminary data.</text>
</comment>
<reference evidence="3 4" key="1">
    <citation type="submission" date="2024-06" db="EMBL/GenBank/DDBJ databases">
        <title>The Natural Products Discovery Center: Release of the First 8490 Sequenced Strains for Exploring Actinobacteria Biosynthetic Diversity.</title>
        <authorList>
            <person name="Kalkreuter E."/>
            <person name="Kautsar S.A."/>
            <person name="Yang D."/>
            <person name="Bader C.D."/>
            <person name="Teijaro C.N."/>
            <person name="Fluegel L."/>
            <person name="Davis C.M."/>
            <person name="Simpson J.R."/>
            <person name="Lauterbach L."/>
            <person name="Steele A.D."/>
            <person name="Gui C."/>
            <person name="Meng S."/>
            <person name="Li G."/>
            <person name="Viehrig K."/>
            <person name="Ye F."/>
            <person name="Su P."/>
            <person name="Kiefer A.F."/>
            <person name="Nichols A."/>
            <person name="Cepeda A.J."/>
            <person name="Yan W."/>
            <person name="Fan B."/>
            <person name="Jiang Y."/>
            <person name="Adhikari A."/>
            <person name="Zheng C.-J."/>
            <person name="Schuster L."/>
            <person name="Cowan T.M."/>
            <person name="Smanski M.J."/>
            <person name="Chevrette M.G."/>
            <person name="De Carvalho L.P.S."/>
            <person name="Shen B."/>
        </authorList>
    </citation>
    <scope>NUCLEOTIDE SEQUENCE [LARGE SCALE GENOMIC DNA]</scope>
    <source>
        <strain evidence="3 4">NPDC000234</strain>
    </source>
</reference>
<keyword evidence="2 3" id="KW-0560">Oxidoreductase</keyword>
<dbReference type="InterPro" id="IPR002347">
    <property type="entry name" value="SDR_fam"/>
</dbReference>
<dbReference type="EMBL" id="JBEPEK010000026">
    <property type="protein sequence ID" value="MER7178983.1"/>
    <property type="molecule type" value="Genomic_DNA"/>
</dbReference>
<evidence type="ECO:0000256" key="2">
    <source>
        <dbReference type="ARBA" id="ARBA00023002"/>
    </source>
</evidence>
<dbReference type="PRINTS" id="PR00081">
    <property type="entry name" value="GDHRDH"/>
</dbReference>
<dbReference type="EC" id="1.-.-.-" evidence="3"/>
<organism evidence="3 4">
    <name type="scientific">Streptomyces hyaluromycini</name>
    <dbReference type="NCBI Taxonomy" id="1377993"/>
    <lineage>
        <taxon>Bacteria</taxon>
        <taxon>Bacillati</taxon>
        <taxon>Actinomycetota</taxon>
        <taxon>Actinomycetes</taxon>
        <taxon>Kitasatosporales</taxon>
        <taxon>Streptomycetaceae</taxon>
        <taxon>Streptomyces</taxon>
    </lineage>
</organism>
<dbReference type="Proteomes" id="UP001474181">
    <property type="component" value="Unassembled WGS sequence"/>
</dbReference>
<dbReference type="RefSeq" id="WP_350777790.1">
    <property type="nucleotide sequence ID" value="NZ_JBEPEK010000026.1"/>
</dbReference>
<dbReference type="Pfam" id="PF13561">
    <property type="entry name" value="adh_short_C2"/>
    <property type="match status" value="1"/>
</dbReference>
<dbReference type="CDD" id="cd05233">
    <property type="entry name" value="SDR_c"/>
    <property type="match status" value="1"/>
</dbReference>
<sequence length="251" mass="25050">MSAGTPLQGSTALVTGATAGIGRAVAQRLAEQGAEVVLHGRDRTRGEALAKTIEQAGGSARFVAADLADAEDTLRLASEAGDIDILVNNAGVFTAFTPTAQTDAAAFDLHVAVNTRAPFLLVGALAPAMAARGHGSIITIGSSSVRTPAPIGAAYGASKAGVELLTRYWATEFGGSGVRVNTVSPGPVVTEGLSAALGDQISVLDQASARGRAGEPSEIADIVAFLAGPASSYINGAIIFADGGETSPLPV</sequence>
<dbReference type="SUPFAM" id="SSF51735">
    <property type="entry name" value="NAD(P)-binding Rossmann-fold domains"/>
    <property type="match status" value="1"/>
</dbReference>